<proteinExistence type="predicted"/>
<name>A0AAD5WMK6_9PEZI</name>
<accession>A0AAD5WMK6</accession>
<comment type="caution">
    <text evidence="2">The sequence shown here is derived from an EMBL/GenBank/DDBJ whole genome shotgun (WGS) entry which is preliminary data.</text>
</comment>
<reference evidence="2" key="1">
    <citation type="submission" date="2022-07" db="EMBL/GenBank/DDBJ databases">
        <title>Draft genome sequence of Zalerion maritima ATCC 34329, a (micro)plastics degrading marine fungus.</title>
        <authorList>
            <person name="Paco A."/>
            <person name="Goncalves M.F.M."/>
            <person name="Rocha-Santos T.A.P."/>
            <person name="Alves A."/>
        </authorList>
    </citation>
    <scope>NUCLEOTIDE SEQUENCE</scope>
    <source>
        <strain evidence="2">ATCC 34329</strain>
    </source>
</reference>
<sequence length="595" mass="67346">MPGPIKKEWLRQWVTPRAYVERCQSLRAHWELMNIDGSLSLLDFFLQDRISDSQDYDAPRTEELIRKFCEGSSMGQFVTGNTTKPEGAWVCARPPEPQTGDIADVHLLEPPKVLTAAKLDGTLKALSAQDDGRLDKAKPARIYINLLDGLMIRALAENSTFNQAPRLREALLRHMGFRPCIKVKQSVFSRTSFQLILDLPFFVLRPGGDFLPKLEPNSRPPRDIIDVSFFKLDPPGDDPSATEASSIACDTQEAAKWKIYATQFSLFVHGIDERRWTAYAFGDALYDDFLGDKDDHDLFMDLISHSTLATDQWTSNPREYFVSVLHPRVHLMLRSWKYLAEGVYISVERHISDEPADDGDEKANPLQWAKQTMSLLRRLLYVLSGVIMEWDRFYCPEKGDLDYFSDLFSEESTTSEKVRVMLLEVEDDFIELKSVRRDLMEAQSTCTDYCKNYDDTCRKVKNIQRKNMDRKSANLHRVMTNVFGPLQLTGSLFSTDEKALPLQLSQKNFWLVLGAFVLLAQVYGCLVEFVSSILCVALDGLQSLRPQPSMASRAATGGNGASDAGTRPREDDARNCDASQEQCSTSERQPATSPV</sequence>
<feature type="compositionally biased region" description="Basic and acidic residues" evidence="1">
    <location>
        <begin position="566"/>
        <end position="575"/>
    </location>
</feature>
<gene>
    <name evidence="2" type="ORF">MKZ38_008221</name>
</gene>
<feature type="compositionally biased region" description="Polar residues" evidence="1">
    <location>
        <begin position="577"/>
        <end position="595"/>
    </location>
</feature>
<evidence type="ECO:0000313" key="2">
    <source>
        <dbReference type="EMBL" id="KAJ2893812.1"/>
    </source>
</evidence>
<organism evidence="2 3">
    <name type="scientific">Zalerion maritima</name>
    <dbReference type="NCBI Taxonomy" id="339359"/>
    <lineage>
        <taxon>Eukaryota</taxon>
        <taxon>Fungi</taxon>
        <taxon>Dikarya</taxon>
        <taxon>Ascomycota</taxon>
        <taxon>Pezizomycotina</taxon>
        <taxon>Sordariomycetes</taxon>
        <taxon>Lulworthiomycetidae</taxon>
        <taxon>Lulworthiales</taxon>
        <taxon>Lulworthiaceae</taxon>
        <taxon>Zalerion</taxon>
    </lineage>
</organism>
<protein>
    <submittedName>
        <fullName evidence="2">Uncharacterized protein</fullName>
    </submittedName>
</protein>
<evidence type="ECO:0000313" key="3">
    <source>
        <dbReference type="Proteomes" id="UP001201980"/>
    </source>
</evidence>
<dbReference type="EMBL" id="JAKWBI020000564">
    <property type="protein sequence ID" value="KAJ2893812.1"/>
    <property type="molecule type" value="Genomic_DNA"/>
</dbReference>
<keyword evidence="3" id="KW-1185">Reference proteome</keyword>
<dbReference type="AlphaFoldDB" id="A0AAD5WMK6"/>
<feature type="region of interest" description="Disordered" evidence="1">
    <location>
        <begin position="548"/>
        <end position="595"/>
    </location>
</feature>
<evidence type="ECO:0000256" key="1">
    <source>
        <dbReference type="SAM" id="MobiDB-lite"/>
    </source>
</evidence>
<dbReference type="Proteomes" id="UP001201980">
    <property type="component" value="Unassembled WGS sequence"/>
</dbReference>